<dbReference type="Pfam" id="PF22725">
    <property type="entry name" value="GFO_IDH_MocA_C3"/>
    <property type="match status" value="1"/>
</dbReference>
<dbReference type="InterPro" id="IPR000683">
    <property type="entry name" value="Gfo/Idh/MocA-like_OxRdtase_N"/>
</dbReference>
<dbReference type="InterPro" id="IPR036291">
    <property type="entry name" value="NAD(P)-bd_dom_sf"/>
</dbReference>
<dbReference type="PANTHER" id="PTHR42840">
    <property type="entry name" value="NAD(P)-BINDING ROSSMANN-FOLD SUPERFAMILY PROTEIN-RELATED"/>
    <property type="match status" value="1"/>
</dbReference>
<keyword evidence="6" id="KW-1185">Reference proteome</keyword>
<feature type="domain" description="GFO/IDH/MocA-like oxidoreductase" evidence="4">
    <location>
        <begin position="151"/>
        <end position="236"/>
    </location>
</feature>
<dbReference type="SUPFAM" id="SSF51735">
    <property type="entry name" value="NAD(P)-binding Rossmann-fold domains"/>
    <property type="match status" value="1"/>
</dbReference>
<evidence type="ECO:0000259" key="3">
    <source>
        <dbReference type="Pfam" id="PF01408"/>
    </source>
</evidence>
<sequence length="324" mass="35560">MMHLKNLLNEPSVKVVAVADANLAQLSLPEQLQAKVYDDASDLLANPQVKAVCIFAPTNAHEGLVRAAANAGKHIFCEKPLSMAADEAVSLELLRTVKRTGVQLQIGFNRRFDPQFQMVHDQTAKAAPAERQVVKITSRDPDLLPHALIQKIGGLVFDFTMHDFDMARYLMGKNVIQVFATGSTLIDPTLREIDDVDTLATVLTFEDGSLAVIDNSRRAVYGYDQRVEVFGSFGMVKAENTSGYTVEAYTDTAIELPKPYPHFSSRYQSAYQAELRAFAHAIQVEEQVPVSGIDALMAQRVAIAAMTSLHTHLPVAVDPQVPVL</sequence>
<comment type="similarity">
    <text evidence="1">Belongs to the Gfo/Idh/MocA family.</text>
</comment>
<name>A0A0R1JMS3_9LACO</name>
<reference evidence="5 6" key="1">
    <citation type="journal article" date="2015" name="Genome Announc.">
        <title>Expanding the biotechnology potential of lactobacilli through comparative genomics of 213 strains and associated genera.</title>
        <authorList>
            <person name="Sun Z."/>
            <person name="Harris H.M."/>
            <person name="McCann A."/>
            <person name="Guo C."/>
            <person name="Argimon S."/>
            <person name="Zhang W."/>
            <person name="Yang X."/>
            <person name="Jeffery I.B."/>
            <person name="Cooney J.C."/>
            <person name="Kagawa T.F."/>
            <person name="Liu W."/>
            <person name="Song Y."/>
            <person name="Salvetti E."/>
            <person name="Wrobel A."/>
            <person name="Rasinkangas P."/>
            <person name="Parkhill J."/>
            <person name="Rea M.C."/>
            <person name="O'Sullivan O."/>
            <person name="Ritari J."/>
            <person name="Douillard F.P."/>
            <person name="Paul Ross R."/>
            <person name="Yang R."/>
            <person name="Briner A.E."/>
            <person name="Felis G.E."/>
            <person name="de Vos W.M."/>
            <person name="Barrangou R."/>
            <person name="Klaenhammer T.R."/>
            <person name="Caufield P.W."/>
            <person name="Cui Y."/>
            <person name="Zhang H."/>
            <person name="O'Toole P.W."/>
        </authorList>
    </citation>
    <scope>NUCLEOTIDE SEQUENCE [LARGE SCALE GENOMIC DNA]</scope>
    <source>
        <strain evidence="5 6">JCM 17158</strain>
    </source>
</reference>
<evidence type="ECO:0000256" key="1">
    <source>
        <dbReference type="ARBA" id="ARBA00010928"/>
    </source>
</evidence>
<accession>A0A0R1JMS3</accession>
<dbReference type="PATRIC" id="fig|1291734.4.peg.466"/>
<dbReference type="EMBL" id="AZDJ01000032">
    <property type="protein sequence ID" value="KRK70387.1"/>
    <property type="molecule type" value="Genomic_DNA"/>
</dbReference>
<keyword evidence="2" id="KW-0560">Oxidoreductase</keyword>
<dbReference type="InterPro" id="IPR055170">
    <property type="entry name" value="GFO_IDH_MocA-like_dom"/>
</dbReference>
<gene>
    <name evidence="5" type="ORF">FD02_GL000452</name>
</gene>
<dbReference type="Gene3D" id="3.40.50.720">
    <property type="entry name" value="NAD(P)-binding Rossmann-like Domain"/>
    <property type="match status" value="1"/>
</dbReference>
<dbReference type="GO" id="GO:0016491">
    <property type="term" value="F:oxidoreductase activity"/>
    <property type="evidence" value="ECO:0007669"/>
    <property type="project" value="UniProtKB-KW"/>
</dbReference>
<evidence type="ECO:0000256" key="2">
    <source>
        <dbReference type="ARBA" id="ARBA00023002"/>
    </source>
</evidence>
<evidence type="ECO:0000259" key="4">
    <source>
        <dbReference type="Pfam" id="PF22725"/>
    </source>
</evidence>
<protein>
    <submittedName>
        <fullName evidence="5">Myo-inositol 2-dehydrogenase</fullName>
    </submittedName>
</protein>
<comment type="caution">
    <text evidence="5">The sequence shown here is derived from an EMBL/GenBank/DDBJ whole genome shotgun (WGS) entry which is preliminary data.</text>
</comment>
<dbReference type="GO" id="GO:0000166">
    <property type="term" value="F:nucleotide binding"/>
    <property type="evidence" value="ECO:0007669"/>
    <property type="project" value="InterPro"/>
</dbReference>
<dbReference type="Proteomes" id="UP000051804">
    <property type="component" value="Unassembled WGS sequence"/>
</dbReference>
<evidence type="ECO:0000313" key="6">
    <source>
        <dbReference type="Proteomes" id="UP000051804"/>
    </source>
</evidence>
<evidence type="ECO:0000313" key="5">
    <source>
        <dbReference type="EMBL" id="KRK70387.1"/>
    </source>
</evidence>
<dbReference type="STRING" id="1291734.FD02_GL000452"/>
<dbReference type="PANTHER" id="PTHR42840:SF3">
    <property type="entry name" value="BINDING ROSSMANN FOLD OXIDOREDUCTASE, PUTATIVE (AFU_ORTHOLOGUE AFUA_2G10240)-RELATED"/>
    <property type="match status" value="1"/>
</dbReference>
<proteinExistence type="inferred from homology"/>
<organism evidence="5 6">
    <name type="scientific">Lacticaseibacillus nasuensis JCM 17158</name>
    <dbReference type="NCBI Taxonomy" id="1291734"/>
    <lineage>
        <taxon>Bacteria</taxon>
        <taxon>Bacillati</taxon>
        <taxon>Bacillota</taxon>
        <taxon>Bacilli</taxon>
        <taxon>Lactobacillales</taxon>
        <taxon>Lactobacillaceae</taxon>
        <taxon>Lacticaseibacillus</taxon>
    </lineage>
</organism>
<dbReference type="AlphaFoldDB" id="A0A0R1JMS3"/>
<dbReference type="SUPFAM" id="SSF55347">
    <property type="entry name" value="Glyceraldehyde-3-phosphate dehydrogenase-like, C-terminal domain"/>
    <property type="match status" value="1"/>
</dbReference>
<feature type="domain" description="Gfo/Idh/MocA-like oxidoreductase N-terminal" evidence="3">
    <location>
        <begin position="2"/>
        <end position="108"/>
    </location>
</feature>
<dbReference type="Pfam" id="PF01408">
    <property type="entry name" value="GFO_IDH_MocA"/>
    <property type="match status" value="1"/>
</dbReference>
<dbReference type="Gene3D" id="3.30.360.10">
    <property type="entry name" value="Dihydrodipicolinate Reductase, domain 2"/>
    <property type="match status" value="1"/>
</dbReference>